<dbReference type="InterPro" id="IPR021124">
    <property type="entry name" value="CRISPR-assoc_prot_Cas5"/>
</dbReference>
<evidence type="ECO:0000313" key="3">
    <source>
        <dbReference type="EMBL" id="QQM67859.1"/>
    </source>
</evidence>
<dbReference type="Gene3D" id="3.30.70.2660">
    <property type="match status" value="1"/>
</dbReference>
<feature type="compositionally biased region" description="Basic and acidic residues" evidence="2">
    <location>
        <begin position="222"/>
        <end position="240"/>
    </location>
</feature>
<dbReference type="GO" id="GO:0043571">
    <property type="term" value="P:maintenance of CRISPR repeat elements"/>
    <property type="evidence" value="ECO:0007669"/>
    <property type="project" value="InterPro"/>
</dbReference>
<dbReference type="CDD" id="cd09756">
    <property type="entry name" value="Cas5_I-E"/>
    <property type="match status" value="1"/>
</dbReference>
<organism evidence="3 4">
    <name type="scientific">Actinomyces weissii</name>
    <dbReference type="NCBI Taxonomy" id="675090"/>
    <lineage>
        <taxon>Bacteria</taxon>
        <taxon>Bacillati</taxon>
        <taxon>Actinomycetota</taxon>
        <taxon>Actinomycetes</taxon>
        <taxon>Actinomycetales</taxon>
        <taxon>Actinomycetaceae</taxon>
        <taxon>Actinomyces</taxon>
    </lineage>
</organism>
<feature type="region of interest" description="Disordered" evidence="2">
    <location>
        <begin position="217"/>
        <end position="240"/>
    </location>
</feature>
<accession>A0A7T7S2V9</accession>
<name>A0A7T7S2V9_9ACTO</name>
<dbReference type="GO" id="GO:0003723">
    <property type="term" value="F:RNA binding"/>
    <property type="evidence" value="ECO:0007669"/>
    <property type="project" value="InterPro"/>
</dbReference>
<protein>
    <submittedName>
        <fullName evidence="3">Type I-E CRISPR-associated protein Cas5/CasD</fullName>
    </submittedName>
</protein>
<dbReference type="NCBIfam" id="TIGR01868">
    <property type="entry name" value="casD_Cas5e"/>
    <property type="match status" value="1"/>
</dbReference>
<evidence type="ECO:0000313" key="4">
    <source>
        <dbReference type="Proteomes" id="UP000595895"/>
    </source>
</evidence>
<dbReference type="InterPro" id="IPR010147">
    <property type="entry name" value="CRISPR-assoc_prot_CasD"/>
</dbReference>
<proteinExistence type="predicted"/>
<dbReference type="Pfam" id="PF09704">
    <property type="entry name" value="Cas_Cas5d"/>
    <property type="match status" value="1"/>
</dbReference>
<dbReference type="Proteomes" id="UP000595895">
    <property type="component" value="Chromosome"/>
</dbReference>
<dbReference type="InterPro" id="IPR013422">
    <property type="entry name" value="CRISPR-assoc_prot_Cas5_N"/>
</dbReference>
<dbReference type="GO" id="GO:0051607">
    <property type="term" value="P:defense response to virus"/>
    <property type="evidence" value="ECO:0007669"/>
    <property type="project" value="UniProtKB-KW"/>
</dbReference>
<keyword evidence="4" id="KW-1185">Reference proteome</keyword>
<evidence type="ECO:0000256" key="2">
    <source>
        <dbReference type="SAM" id="MobiDB-lite"/>
    </source>
</evidence>
<reference evidence="3 4" key="1">
    <citation type="submission" date="2020-12" db="EMBL/GenBank/DDBJ databases">
        <authorList>
            <person name="Zhou J."/>
        </authorList>
    </citation>
    <scope>NUCLEOTIDE SEQUENCE [LARGE SCALE GENOMIC DNA]</scope>
    <source>
        <strain evidence="3 4">CCUG 61299</strain>
    </source>
</reference>
<keyword evidence="1" id="KW-0051">Antiviral defense</keyword>
<dbReference type="EMBL" id="CP066802">
    <property type="protein sequence ID" value="QQM67859.1"/>
    <property type="molecule type" value="Genomic_DNA"/>
</dbReference>
<evidence type="ECO:0000256" key="1">
    <source>
        <dbReference type="ARBA" id="ARBA00023118"/>
    </source>
</evidence>
<dbReference type="RefSeq" id="WP_200277035.1">
    <property type="nucleotide sequence ID" value="NZ_CP066802.1"/>
</dbReference>
<dbReference type="KEGG" id="awe:JG540_02995"/>
<dbReference type="AlphaFoldDB" id="A0A7T7S2V9"/>
<sequence length="240" mass="26823">MPVLLMQLAGPMQSWGVRSRFSVRGTELAPSKSGIIGMLAAALGRRRTDPLEDLLTLRFGVRKDQPGTVIRDFHTAHHLETGKAMPLSDRYYLADAVFLTGIEGDRSLVEGLDQALRNPAFPLYLGRRSCPPVQPVSLGLREVPLLDALTMEPWHASPWFQQRHGGFNAELLVDECAQAQAPEGGEVHTYRDVPVSFDPQHREYTFRNVRRLLVPLGAPPQEQHDPMSELEEACRVPDQD</sequence>
<dbReference type="NCBIfam" id="TIGR02593">
    <property type="entry name" value="CRISPR_cas5"/>
    <property type="match status" value="1"/>
</dbReference>
<gene>
    <name evidence="3" type="primary">cas5e</name>
    <name evidence="3" type="ORF">JG540_02995</name>
</gene>